<comment type="catalytic activity">
    <reaction evidence="12">
        <text>N(4)-(alpha-D-Man-(1-&gt;2)-alpha-D-Man-(1-&gt;2)-alpha-D-Man-(1-&gt;3)-[alpha-D-Man-(1-&gt;2)-alpha-D-Man-(1-&gt;3)-[alpha-D-Man-(1-&gt;2)-alpha-D-Man-(1-&gt;6)]-alpha-D-Man-(1-&gt;6)]-beta-D-Man-(1-&gt;4)-beta-D-GlcNAc-(1-&gt;4)-beta-D-GlcNAc)-L-asparaginyl-[protein] (N-glucan mannose isomer 9A1,2,3B1,2,3) + 4 H2O = N(4)-(alpha-D-Man-(1-&gt;3)-[alpha-D-Man-(1-&gt;3)-[alpha-D-Man-(1-&gt;6)]-alpha-D-Man-(1-&gt;6)]-beta-D-Man-(1-&gt;4)-beta-D-GlcNAc-(1-&gt;4)-beta-D-GlcNAc)-L-asparaginyl-[protein] (N-glucan mannose isomer 5A1,2) + 4 beta-D-mannose</text>
        <dbReference type="Rhea" id="RHEA:56008"/>
        <dbReference type="Rhea" id="RHEA-COMP:14356"/>
        <dbReference type="Rhea" id="RHEA-COMP:14367"/>
        <dbReference type="ChEBI" id="CHEBI:15377"/>
        <dbReference type="ChEBI" id="CHEBI:28563"/>
        <dbReference type="ChEBI" id="CHEBI:59087"/>
        <dbReference type="ChEBI" id="CHEBI:139493"/>
        <dbReference type="EC" id="3.2.1.113"/>
    </reaction>
</comment>
<keyword evidence="6" id="KW-0732">Signal</keyword>
<feature type="binding site" evidence="14">
    <location>
        <position position="456"/>
    </location>
    <ligand>
        <name>Ca(2+)</name>
        <dbReference type="ChEBI" id="CHEBI:29108"/>
    </ligand>
</feature>
<evidence type="ECO:0000256" key="13">
    <source>
        <dbReference type="PIRSR" id="PIRSR601382-1"/>
    </source>
</evidence>
<dbReference type="GO" id="GO:1904380">
    <property type="term" value="P:endoplasmic reticulum mannose trimming"/>
    <property type="evidence" value="ECO:0007669"/>
    <property type="project" value="InterPro"/>
</dbReference>
<comment type="subcellular location">
    <subcellularLocation>
        <location evidence="2">Endoplasmic reticulum</location>
    </subcellularLocation>
</comment>
<dbReference type="SUPFAM" id="SSF52025">
    <property type="entry name" value="PA domain"/>
    <property type="match status" value="1"/>
</dbReference>
<dbReference type="FunFam" id="1.50.10.10:FF:000008">
    <property type="entry name" value="alpha-1,2-Mannosidase"/>
    <property type="match status" value="1"/>
</dbReference>
<organism evidence="18 19">
    <name type="scientific">Cyprinus carpio</name>
    <name type="common">Common carp</name>
    <dbReference type="NCBI Taxonomy" id="7962"/>
    <lineage>
        <taxon>Eukaryota</taxon>
        <taxon>Metazoa</taxon>
        <taxon>Chordata</taxon>
        <taxon>Craniata</taxon>
        <taxon>Vertebrata</taxon>
        <taxon>Euteleostomi</taxon>
        <taxon>Actinopterygii</taxon>
        <taxon>Neopterygii</taxon>
        <taxon>Teleostei</taxon>
        <taxon>Ostariophysi</taxon>
        <taxon>Cypriniformes</taxon>
        <taxon>Cyprinidae</taxon>
        <taxon>Cyprininae</taxon>
        <taxon>Cyprinus</taxon>
    </lineage>
</organism>
<feature type="active site" description="Proton donor" evidence="13">
    <location>
        <position position="111"/>
    </location>
</feature>
<evidence type="ECO:0000256" key="7">
    <source>
        <dbReference type="ARBA" id="ARBA00022801"/>
    </source>
</evidence>
<dbReference type="InterPro" id="IPR003137">
    <property type="entry name" value="PA_domain"/>
</dbReference>
<feature type="region of interest" description="Disordered" evidence="16">
    <location>
        <begin position="758"/>
        <end position="787"/>
    </location>
</feature>
<evidence type="ECO:0000256" key="10">
    <source>
        <dbReference type="ARBA" id="ARBA00023230"/>
    </source>
</evidence>
<dbReference type="InterPro" id="IPR001382">
    <property type="entry name" value="Glyco_hydro_47"/>
</dbReference>
<dbReference type="Ensembl" id="ENSCCRT00015122396.1">
    <property type="protein sequence ID" value="ENSCCRP00015118633.1"/>
    <property type="gene ID" value="ENSCCRG00015046748.1"/>
</dbReference>
<dbReference type="GO" id="GO:0005509">
    <property type="term" value="F:calcium ion binding"/>
    <property type="evidence" value="ECO:0007669"/>
    <property type="project" value="InterPro"/>
</dbReference>
<dbReference type="GO" id="GO:0016020">
    <property type="term" value="C:membrane"/>
    <property type="evidence" value="ECO:0007669"/>
    <property type="project" value="InterPro"/>
</dbReference>
<reference evidence="18" key="1">
    <citation type="submission" date="2025-08" db="UniProtKB">
        <authorList>
            <consortium name="Ensembl"/>
        </authorList>
    </citation>
    <scope>IDENTIFICATION</scope>
</reference>
<dbReference type="PANTHER" id="PTHR45679:SF1">
    <property type="entry name" value="ALPHA-1,2-MANNOSIDASE"/>
    <property type="match status" value="1"/>
</dbReference>
<keyword evidence="14" id="KW-0106">Calcium</keyword>
<dbReference type="InterPro" id="IPR036026">
    <property type="entry name" value="Seven-hairpin_glycosidases"/>
</dbReference>
<dbReference type="InterPro" id="IPR012341">
    <property type="entry name" value="6hp_glycosidase-like_sf"/>
</dbReference>
<dbReference type="GO" id="GO:0006986">
    <property type="term" value="P:response to unfolded protein"/>
    <property type="evidence" value="ECO:0007669"/>
    <property type="project" value="UniProtKB-KW"/>
</dbReference>
<accession>A0A8C2BCV5</accession>
<comment type="cofactor">
    <cofactor evidence="1 14">
        <name>Ca(2+)</name>
        <dbReference type="ChEBI" id="CHEBI:29108"/>
    </cofactor>
</comment>
<evidence type="ECO:0000313" key="19">
    <source>
        <dbReference type="Proteomes" id="UP000694700"/>
    </source>
</evidence>
<dbReference type="Gene3D" id="1.50.10.10">
    <property type="match status" value="1"/>
</dbReference>
<evidence type="ECO:0000256" key="1">
    <source>
        <dbReference type="ARBA" id="ARBA00001913"/>
    </source>
</evidence>
<comment type="pathway">
    <text evidence="3">Protein modification; protein glycosylation.</text>
</comment>
<evidence type="ECO:0000256" key="15">
    <source>
        <dbReference type="RuleBase" id="RU361193"/>
    </source>
</evidence>
<dbReference type="GO" id="GO:0005975">
    <property type="term" value="P:carbohydrate metabolic process"/>
    <property type="evidence" value="ECO:0007669"/>
    <property type="project" value="InterPro"/>
</dbReference>
<evidence type="ECO:0000256" key="6">
    <source>
        <dbReference type="ARBA" id="ARBA00022729"/>
    </source>
</evidence>
<dbReference type="Pfam" id="PF02225">
    <property type="entry name" value="PA"/>
    <property type="match status" value="1"/>
</dbReference>
<keyword evidence="7 15" id="KW-0378">Hydrolase</keyword>
<evidence type="ECO:0000256" key="11">
    <source>
        <dbReference type="ARBA" id="ARBA00047669"/>
    </source>
</evidence>
<feature type="active site" evidence="13">
    <location>
        <position position="258"/>
    </location>
</feature>
<evidence type="ECO:0000256" key="8">
    <source>
        <dbReference type="ARBA" id="ARBA00022824"/>
    </source>
</evidence>
<evidence type="ECO:0000256" key="16">
    <source>
        <dbReference type="SAM" id="MobiDB-lite"/>
    </source>
</evidence>
<evidence type="ECO:0000313" key="18">
    <source>
        <dbReference type="Ensembl" id="ENSCCRP00015118633.1"/>
    </source>
</evidence>
<dbReference type="Proteomes" id="UP000694700">
    <property type="component" value="Unplaced"/>
</dbReference>
<dbReference type="AlphaFoldDB" id="A0A8C2BCV5"/>
<dbReference type="PANTHER" id="PTHR45679">
    <property type="entry name" value="ER DEGRADATION-ENHANCING ALPHA-MANNOSIDASE-LIKE PROTEIN 2"/>
    <property type="match status" value="1"/>
</dbReference>
<keyword evidence="15" id="KW-0326">Glycosidase</keyword>
<dbReference type="GO" id="GO:0044322">
    <property type="term" value="C:endoplasmic reticulum quality control compartment"/>
    <property type="evidence" value="ECO:0007669"/>
    <property type="project" value="GOC"/>
</dbReference>
<dbReference type="EC" id="3.2.1.-" evidence="15"/>
<evidence type="ECO:0000256" key="2">
    <source>
        <dbReference type="ARBA" id="ARBA00004240"/>
    </source>
</evidence>
<keyword evidence="5 14" id="KW-0479">Metal-binding</keyword>
<dbReference type="GO" id="GO:0004571">
    <property type="term" value="F:mannosyl-oligosaccharide 1,2-alpha-mannosidase activity"/>
    <property type="evidence" value="ECO:0007669"/>
    <property type="project" value="UniProtKB-EC"/>
</dbReference>
<keyword evidence="10" id="KW-0834">Unfolded protein response</keyword>
<evidence type="ECO:0000256" key="5">
    <source>
        <dbReference type="ARBA" id="ARBA00022723"/>
    </source>
</evidence>
<evidence type="ECO:0000256" key="14">
    <source>
        <dbReference type="PIRSR" id="PIRSR601382-2"/>
    </source>
</evidence>
<evidence type="ECO:0000256" key="9">
    <source>
        <dbReference type="ARBA" id="ARBA00023180"/>
    </source>
</evidence>
<proteinExistence type="inferred from homology"/>
<feature type="domain" description="PA" evidence="17">
    <location>
        <begin position="592"/>
        <end position="687"/>
    </location>
</feature>
<evidence type="ECO:0000256" key="12">
    <source>
        <dbReference type="ARBA" id="ARBA00048605"/>
    </source>
</evidence>
<dbReference type="Pfam" id="PF01532">
    <property type="entry name" value="Glyco_hydro_47"/>
    <property type="match status" value="1"/>
</dbReference>
<evidence type="ECO:0000256" key="4">
    <source>
        <dbReference type="ARBA" id="ARBA00007658"/>
    </source>
</evidence>
<dbReference type="PRINTS" id="PR00747">
    <property type="entry name" value="GLYHDRLASE47"/>
</dbReference>
<keyword evidence="8" id="KW-0256">Endoplasmic reticulum</keyword>
<feature type="compositionally biased region" description="Polar residues" evidence="16">
    <location>
        <begin position="758"/>
        <end position="780"/>
    </location>
</feature>
<dbReference type="InterPro" id="IPR046450">
    <property type="entry name" value="PA_dom_sf"/>
</dbReference>
<evidence type="ECO:0000259" key="17">
    <source>
        <dbReference type="Pfam" id="PF02225"/>
    </source>
</evidence>
<protein>
    <recommendedName>
        <fullName evidence="15">alpha-1,2-Mannosidase</fullName>
        <ecNumber evidence="15">3.2.1.-</ecNumber>
    </recommendedName>
</protein>
<sequence>MKLLHTIFKFLFKFFFCRDQILEMFDHAYNSYMDYAYPADELMPLSCRGRVRGLEPNRGDIDDSLGKFSLTLIDSLDTLVLLNKLDEFEEAVKKTVQDVRFDNDIVVSVFETNIRVLGGLLGAHVMADVLKQRGERMQWYRDELLHMAKELGYRLLPAFNTTSGLPYPRVNLRYGVVNPLSRTGTESDTCTACAGTMILEFAALSQLSGDPIFEEHARKAMDVLWEKRQRGSDLVGTVINIHNGDWVRRDSGVGAGIDSYYEYLMKAYILLGDKVYLNRFNTHYSAIMKYISQPPLLLNVHMHNPTVNVRSWMDSLLAFFPGLQVLRGDLKPAIETHEMLYQVTKRHNFLPEAFTTEFRVHWGQHPLRPEFAESTYFLYKATGDPYYLKVGQSIVEKLNTHARVPCGFAAVQDVRTGTHEDRMDSFFLAEMFKYLYLLFSEKSQLPINIDDYIFTTEAHLLPVSLSTTQPSCHTNNTEPQAHEDDLFSYSCPSAQTLFPNNPTFAKTIRDSYKYLTGLGRTQQPSPVRWVTCYRFIIEQHLKLVAEVSQTPEHEEVVPLIVQLISPPFLGRTVLTAGPAKFGMDLTKQEHGVKGSIVKSVPYTACGPIENAVEITGHIALALRGDCMFAAKARRLQEAGATGVIFIDHREGSSSAETPLFQMVGDGEPTEDITVPLVFLFSKEGATLSAALQEHHNVDVLLLPKEKQLGKDASRFLLNIFFSFLLEKPEKLNIKFRIAKEEFAEGEIESTTIQLVLEQSETDTEGASLTGKNQDTCSSPQKDPESSP</sequence>
<feature type="active site" evidence="13">
    <location>
        <position position="370"/>
    </location>
</feature>
<comment type="similarity">
    <text evidence="4 15">Belongs to the glycosyl hydrolase 47 family.</text>
</comment>
<dbReference type="InterPro" id="IPR044674">
    <property type="entry name" value="EDEM1/2/3"/>
</dbReference>
<evidence type="ECO:0000256" key="3">
    <source>
        <dbReference type="ARBA" id="ARBA00004922"/>
    </source>
</evidence>
<keyword evidence="9" id="KW-0325">Glycoprotein</keyword>
<name>A0A8C2BCV5_CYPCA</name>
<comment type="catalytic activity">
    <reaction evidence="11">
        <text>N(4)-(alpha-D-Man-(1-&gt;2)-alpha-D-Man-(1-&gt;2)-alpha-D-Man-(1-&gt;3)-[alpha-D-Man-(1-&gt;3)-[alpha-D-Man-(1-&gt;2)-alpha-D-Man-(1-&gt;6)]-alpha-D-Man-(1-&gt;6)]-beta-D-Man-(1-&gt;4)-beta-D-GlcNAc-(1-&gt;4)-beta-D-GlcNAc)-L-asparaginyl-[protein] (N-glucan mannose isomer 8A1,2,3B1,3) + 3 H2O = N(4)-(alpha-D-Man-(1-&gt;3)-[alpha-D-Man-(1-&gt;3)-[alpha-D-Man-(1-&gt;6)]-alpha-D-Man-(1-&gt;6)]-beta-D-Man-(1-&gt;4)-beta-D-GlcNAc-(1-&gt;4)-beta-D-GlcNAc)-L-asparaginyl-[protein] (N-glucan mannose isomer 5A1,2) + 3 beta-D-mannose</text>
        <dbReference type="Rhea" id="RHEA:56028"/>
        <dbReference type="Rhea" id="RHEA-COMP:14358"/>
        <dbReference type="Rhea" id="RHEA-COMP:14367"/>
        <dbReference type="ChEBI" id="CHEBI:15377"/>
        <dbReference type="ChEBI" id="CHEBI:28563"/>
        <dbReference type="ChEBI" id="CHEBI:59087"/>
        <dbReference type="ChEBI" id="CHEBI:60628"/>
        <dbReference type="EC" id="3.2.1.113"/>
    </reaction>
</comment>
<dbReference type="Gene3D" id="3.50.30.30">
    <property type="match status" value="1"/>
</dbReference>
<dbReference type="SUPFAM" id="SSF48225">
    <property type="entry name" value="Seven-hairpin glycosidases"/>
    <property type="match status" value="1"/>
</dbReference>
<feature type="active site" description="Proton donor" evidence="13">
    <location>
        <position position="352"/>
    </location>
</feature>